<evidence type="ECO:0000256" key="3">
    <source>
        <dbReference type="SAM" id="Phobius"/>
    </source>
</evidence>
<keyword evidence="5" id="KW-0645">Protease</keyword>
<proteinExistence type="inferred from homology"/>
<gene>
    <name evidence="5" type="ORF">KX928_23515</name>
</gene>
<keyword evidence="3" id="KW-1133">Transmembrane helix</keyword>
<dbReference type="InterPro" id="IPR050925">
    <property type="entry name" value="Rhomboid_protease_S54"/>
</dbReference>
<dbReference type="InterPro" id="IPR022764">
    <property type="entry name" value="Peptidase_S54_rhomboid_dom"/>
</dbReference>
<dbReference type="GO" id="GO:0016020">
    <property type="term" value="C:membrane"/>
    <property type="evidence" value="ECO:0007669"/>
    <property type="project" value="InterPro"/>
</dbReference>
<keyword evidence="3" id="KW-0812">Transmembrane</keyword>
<feature type="transmembrane region" description="Helical" evidence="3">
    <location>
        <begin position="112"/>
        <end position="132"/>
    </location>
</feature>
<dbReference type="PANTHER" id="PTHR43731:SF14">
    <property type="entry name" value="PRESENILIN-ASSOCIATED RHOMBOID-LIKE PROTEIN, MITOCHONDRIAL"/>
    <property type="match status" value="1"/>
</dbReference>
<keyword evidence="2" id="KW-0378">Hydrolase</keyword>
<feature type="transmembrane region" description="Helical" evidence="3">
    <location>
        <begin position="77"/>
        <end position="100"/>
    </location>
</feature>
<comment type="similarity">
    <text evidence="1">Belongs to the peptidase S54 family.</text>
</comment>
<dbReference type="AlphaFoldDB" id="A0A9X1G153"/>
<feature type="transmembrane region" description="Helical" evidence="3">
    <location>
        <begin position="138"/>
        <end position="158"/>
    </location>
</feature>
<evidence type="ECO:0000256" key="2">
    <source>
        <dbReference type="ARBA" id="ARBA00022801"/>
    </source>
</evidence>
<feature type="transmembrane region" description="Helical" evidence="3">
    <location>
        <begin position="16"/>
        <end position="39"/>
    </location>
</feature>
<evidence type="ECO:0000259" key="4">
    <source>
        <dbReference type="Pfam" id="PF01694"/>
    </source>
</evidence>
<dbReference type="PANTHER" id="PTHR43731">
    <property type="entry name" value="RHOMBOID PROTEASE"/>
    <property type="match status" value="1"/>
</dbReference>
<protein>
    <submittedName>
        <fullName evidence="5">Rhomboid family intramembrane serine protease</fullName>
    </submittedName>
</protein>
<dbReference type="Proteomes" id="UP001138661">
    <property type="component" value="Unassembled WGS sequence"/>
</dbReference>
<comment type="caution">
    <text evidence="5">The sequence shown here is derived from an EMBL/GenBank/DDBJ whole genome shotgun (WGS) entry which is preliminary data.</text>
</comment>
<sequence>MSTPPPSPRAAAGHDIAWGIIGLIVICVVIEAGLLLGDYNLISYPRLRQTTYEYAGFWPGLLGAWTPNYTAQPYTMFLSYAFLHSGPVHLLVNMITLYSLGRIVQLRVGTTGFFLLYGAAVLGGGLGFGLLAETTRPMVGASGGLFGLAGGVLAWNYVDRFSAAQRLWPVARAAAGLLALNLVMWWLMDGLLAWQTHLGGFLAGWIAALLVDPRSRADESPPPPS</sequence>
<reference evidence="5" key="1">
    <citation type="submission" date="2021-07" db="EMBL/GenBank/DDBJ databases">
        <title>Roseobacter insulae sp. nov., isolated from a tidal flat.</title>
        <authorList>
            <person name="Park S."/>
            <person name="Yoon J.-H."/>
        </authorList>
    </citation>
    <scope>NUCLEOTIDE SEQUENCE</scope>
    <source>
        <strain evidence="5">YSTF-M11</strain>
    </source>
</reference>
<dbReference type="Pfam" id="PF01694">
    <property type="entry name" value="Rhomboid"/>
    <property type="match status" value="1"/>
</dbReference>
<name>A0A9X1G153_9RHOB</name>
<accession>A0A9X1G153</accession>
<dbReference type="EMBL" id="JAHXDN010000011">
    <property type="protein sequence ID" value="MBW4710770.1"/>
    <property type="molecule type" value="Genomic_DNA"/>
</dbReference>
<keyword evidence="3" id="KW-0472">Membrane</keyword>
<evidence type="ECO:0000313" key="6">
    <source>
        <dbReference type="Proteomes" id="UP001138661"/>
    </source>
</evidence>
<feature type="domain" description="Peptidase S54 rhomboid" evidence="4">
    <location>
        <begin position="76"/>
        <end position="211"/>
    </location>
</feature>
<dbReference type="GO" id="GO:0006508">
    <property type="term" value="P:proteolysis"/>
    <property type="evidence" value="ECO:0007669"/>
    <property type="project" value="UniProtKB-KW"/>
</dbReference>
<keyword evidence="6" id="KW-1185">Reference proteome</keyword>
<evidence type="ECO:0000256" key="1">
    <source>
        <dbReference type="ARBA" id="ARBA00009045"/>
    </source>
</evidence>
<feature type="transmembrane region" description="Helical" evidence="3">
    <location>
        <begin position="170"/>
        <end position="188"/>
    </location>
</feature>
<evidence type="ECO:0000313" key="5">
    <source>
        <dbReference type="EMBL" id="MBW4710770.1"/>
    </source>
</evidence>
<dbReference type="RefSeq" id="WP_219507947.1">
    <property type="nucleotide sequence ID" value="NZ_JAHXDN010000011.1"/>
</dbReference>
<organism evidence="5 6">
    <name type="scientific">Roseobacter insulae</name>
    <dbReference type="NCBI Taxonomy" id="2859783"/>
    <lineage>
        <taxon>Bacteria</taxon>
        <taxon>Pseudomonadati</taxon>
        <taxon>Pseudomonadota</taxon>
        <taxon>Alphaproteobacteria</taxon>
        <taxon>Rhodobacterales</taxon>
        <taxon>Roseobacteraceae</taxon>
        <taxon>Roseobacter</taxon>
    </lineage>
</organism>
<dbReference type="GO" id="GO:0004252">
    <property type="term" value="F:serine-type endopeptidase activity"/>
    <property type="evidence" value="ECO:0007669"/>
    <property type="project" value="InterPro"/>
</dbReference>